<dbReference type="InterPro" id="IPR002372">
    <property type="entry name" value="PQQ_rpt_dom"/>
</dbReference>
<dbReference type="PANTHER" id="PTHR34512:SF30">
    <property type="entry name" value="OUTER MEMBRANE PROTEIN ASSEMBLY FACTOR BAMB"/>
    <property type="match status" value="1"/>
</dbReference>
<gene>
    <name evidence="4" type="ORF">PaecuDRAFT_1100</name>
</gene>
<dbReference type="Pfam" id="PF07833">
    <property type="entry name" value="Cu_amine_oxidN1"/>
    <property type="match status" value="1"/>
</dbReference>
<proteinExistence type="predicted"/>
<dbReference type="SMART" id="SM00564">
    <property type="entry name" value="PQQ"/>
    <property type="match status" value="6"/>
</dbReference>
<dbReference type="Gene3D" id="3.30.457.10">
    <property type="entry name" value="Copper amine oxidase-like, N-terminal domain"/>
    <property type="match status" value="1"/>
</dbReference>
<dbReference type="Gene3D" id="2.130.10.10">
    <property type="entry name" value="YVTN repeat-like/Quinoprotein amine dehydrogenase"/>
    <property type="match status" value="1"/>
</dbReference>
<dbReference type="Proteomes" id="UP000005387">
    <property type="component" value="Unassembled WGS sequence"/>
</dbReference>
<dbReference type="Gene3D" id="2.40.10.480">
    <property type="match status" value="1"/>
</dbReference>
<dbReference type="InterPro" id="IPR036582">
    <property type="entry name" value="Mao_N_sf"/>
</dbReference>
<feature type="domain" description="Copper amine oxidase-like N-terminal" evidence="2">
    <location>
        <begin position="473"/>
        <end position="578"/>
    </location>
</feature>
<feature type="signal peptide" evidence="1">
    <location>
        <begin position="1"/>
        <end position="31"/>
    </location>
</feature>
<dbReference type="SUPFAM" id="SSF50998">
    <property type="entry name" value="Quinoprotein alcohol dehydrogenase-like"/>
    <property type="match status" value="1"/>
</dbReference>
<dbReference type="Pfam" id="PF13360">
    <property type="entry name" value="PQQ_2"/>
    <property type="match status" value="1"/>
</dbReference>
<name>E0I628_9BACL</name>
<sequence>MRKPFAKKTLCAVAISAALVFSVSGLGEAQAQQAGSGSNASYTSYTTFSSENKVPQAKPKWSADLSLPSADGTRDLIAPIIVSGNVIYVNGGKLTARNVKTGKTVWTFGTKLKQGALQTDGRVIYAYGEKGMLYWVDSATGRNTRSYQLLDSKSKKVPQDILGISLSNGALYASYASGIVSISTSNGRENWRNETFYIPNAPYLINGTLLMDTYESGAITVGTAYAIDPKTGKTKWRLPGSHSALLKADGDKLYYADQWPDIDNPQTRIDVFSLSTGEKLQTITYMPVEQEGYPANSYVQSYFGNVLIDGQDLYLISQRQGVYRYNLNADPKVVKPAFIQDNGTLIAGPYHGKLFFTDERNMSLHVRKIVDQSYVTIEGVNNPISQLNLIDSGMYVGQTDGTVYAINVTTGKALFRYQTGARAYGTFQTVGDTLLVQAENKLYAFALPAELTKPLKAASQDSNYSKAQAKLTIDGVEKTFQPSMMTAANRMFVPFRFLTEAVGAKVTYDQATKQATVTYGDRVFTIADGAPYALVAGEQTALSAAPATINGSLYVPVKDIGNLLGISVVWNASTRTVEVKTKA</sequence>
<evidence type="ECO:0000256" key="1">
    <source>
        <dbReference type="SAM" id="SignalP"/>
    </source>
</evidence>
<dbReference type="RefSeq" id="WP_006037115.1">
    <property type="nucleotide sequence ID" value="NZ_AEDD01000002.1"/>
</dbReference>
<dbReference type="InterPro" id="IPR018391">
    <property type="entry name" value="PQQ_b-propeller_rpt"/>
</dbReference>
<dbReference type="PANTHER" id="PTHR34512">
    <property type="entry name" value="CELL SURFACE PROTEIN"/>
    <property type="match status" value="1"/>
</dbReference>
<evidence type="ECO:0000259" key="3">
    <source>
        <dbReference type="Pfam" id="PF13360"/>
    </source>
</evidence>
<reference evidence="4 5" key="1">
    <citation type="submission" date="2010-07" db="EMBL/GenBank/DDBJ databases">
        <title>The draft genome of Paenibacillus curdlanolyticus YK9.</title>
        <authorList>
            <consortium name="US DOE Joint Genome Institute (JGI-PGF)"/>
            <person name="Lucas S."/>
            <person name="Copeland A."/>
            <person name="Lapidus A."/>
            <person name="Cheng J.-F."/>
            <person name="Bruce D."/>
            <person name="Goodwin L."/>
            <person name="Pitluck S."/>
            <person name="Land M.L."/>
            <person name="Hauser L."/>
            <person name="Chang Y.-J."/>
            <person name="Jeffries C."/>
            <person name="Anderson I.J."/>
            <person name="Johnson E."/>
            <person name="Loganathan U."/>
            <person name="Mulhopadhyay B."/>
            <person name="Kyrpides N."/>
            <person name="Woyke T.J."/>
        </authorList>
    </citation>
    <scope>NUCLEOTIDE SEQUENCE [LARGE SCALE GENOMIC DNA]</scope>
    <source>
        <strain evidence="4 5">YK9</strain>
    </source>
</reference>
<feature type="chain" id="PRO_5003136214" evidence="1">
    <location>
        <begin position="32"/>
        <end position="583"/>
    </location>
</feature>
<keyword evidence="5" id="KW-1185">Reference proteome</keyword>
<protein>
    <submittedName>
        <fullName evidence="4">Copper amine oxidase domain protein</fullName>
    </submittedName>
</protein>
<dbReference type="SUPFAM" id="SSF55383">
    <property type="entry name" value="Copper amine oxidase, domain N"/>
    <property type="match status" value="1"/>
</dbReference>
<feature type="domain" description="Pyrrolo-quinoline quinone repeat" evidence="3">
    <location>
        <begin position="58"/>
        <end position="237"/>
    </location>
</feature>
<dbReference type="eggNOG" id="COG4447">
    <property type="taxonomic scope" value="Bacteria"/>
</dbReference>
<dbReference type="EMBL" id="AEDD01000002">
    <property type="protein sequence ID" value="EFM12420.1"/>
    <property type="molecule type" value="Genomic_DNA"/>
</dbReference>
<evidence type="ECO:0000259" key="2">
    <source>
        <dbReference type="Pfam" id="PF07833"/>
    </source>
</evidence>
<dbReference type="AlphaFoldDB" id="E0I628"/>
<accession>E0I628</accession>
<dbReference type="InterPro" id="IPR012854">
    <property type="entry name" value="Cu_amine_oxidase-like_N"/>
</dbReference>
<evidence type="ECO:0000313" key="5">
    <source>
        <dbReference type="Proteomes" id="UP000005387"/>
    </source>
</evidence>
<dbReference type="STRING" id="717606.PaecuDRAFT_1100"/>
<dbReference type="OrthoDB" id="2664209at2"/>
<dbReference type="InterPro" id="IPR015943">
    <property type="entry name" value="WD40/YVTN_repeat-like_dom_sf"/>
</dbReference>
<evidence type="ECO:0000313" key="4">
    <source>
        <dbReference type="EMBL" id="EFM12420.1"/>
    </source>
</evidence>
<organism evidence="4 5">
    <name type="scientific">Paenibacillus curdlanolyticus YK9</name>
    <dbReference type="NCBI Taxonomy" id="717606"/>
    <lineage>
        <taxon>Bacteria</taxon>
        <taxon>Bacillati</taxon>
        <taxon>Bacillota</taxon>
        <taxon>Bacilli</taxon>
        <taxon>Bacillales</taxon>
        <taxon>Paenibacillaceae</taxon>
        <taxon>Paenibacillus</taxon>
    </lineage>
</organism>
<dbReference type="InterPro" id="IPR011047">
    <property type="entry name" value="Quinoprotein_ADH-like_sf"/>
</dbReference>
<keyword evidence="1" id="KW-0732">Signal</keyword>